<keyword evidence="5" id="KW-0804">Transcription</keyword>
<dbReference type="Pfam" id="PF00072">
    <property type="entry name" value="Response_reg"/>
    <property type="match status" value="1"/>
</dbReference>
<dbReference type="PANTHER" id="PTHR48111">
    <property type="entry name" value="REGULATOR OF RPOS"/>
    <property type="match status" value="1"/>
</dbReference>
<dbReference type="AlphaFoldDB" id="A0A368L4Z1"/>
<dbReference type="PROSITE" id="PS50110">
    <property type="entry name" value="RESPONSE_REGULATORY"/>
    <property type="match status" value="1"/>
</dbReference>
<gene>
    <name evidence="8" type="ORF">DU000_06980</name>
</gene>
<comment type="caution">
    <text evidence="8">The sequence shown here is derived from an EMBL/GenBank/DDBJ whole genome shotgun (WGS) entry which is preliminary data.</text>
</comment>
<dbReference type="GO" id="GO:0000976">
    <property type="term" value="F:transcription cis-regulatory region binding"/>
    <property type="evidence" value="ECO:0007669"/>
    <property type="project" value="TreeGrafter"/>
</dbReference>
<keyword evidence="2" id="KW-0902">Two-component regulatory system</keyword>
<dbReference type="InterPro" id="IPR011990">
    <property type="entry name" value="TPR-like_helical_dom_sf"/>
</dbReference>
<evidence type="ECO:0000256" key="6">
    <source>
        <dbReference type="PROSITE-ProRule" id="PRU00169"/>
    </source>
</evidence>
<dbReference type="InterPro" id="IPR039420">
    <property type="entry name" value="WalR-like"/>
</dbReference>
<evidence type="ECO:0000256" key="1">
    <source>
        <dbReference type="ARBA" id="ARBA00022553"/>
    </source>
</evidence>
<protein>
    <submittedName>
        <fullName evidence="8">Response regulator</fullName>
    </submittedName>
</protein>
<comment type="caution">
    <text evidence="6">Lacks conserved residue(s) required for the propagation of feature annotation.</text>
</comment>
<evidence type="ECO:0000259" key="7">
    <source>
        <dbReference type="PROSITE" id="PS50110"/>
    </source>
</evidence>
<dbReference type="SUPFAM" id="SSF48452">
    <property type="entry name" value="TPR-like"/>
    <property type="match status" value="1"/>
</dbReference>
<evidence type="ECO:0000313" key="9">
    <source>
        <dbReference type="Proteomes" id="UP000252357"/>
    </source>
</evidence>
<dbReference type="SMART" id="SM00448">
    <property type="entry name" value="REC"/>
    <property type="match status" value="1"/>
</dbReference>
<dbReference type="InterPro" id="IPR001789">
    <property type="entry name" value="Sig_transdc_resp-reg_receiver"/>
</dbReference>
<dbReference type="GO" id="GO:0006355">
    <property type="term" value="P:regulation of DNA-templated transcription"/>
    <property type="evidence" value="ECO:0007669"/>
    <property type="project" value="TreeGrafter"/>
</dbReference>
<dbReference type="Pfam" id="PF14559">
    <property type="entry name" value="TPR_19"/>
    <property type="match status" value="1"/>
</dbReference>
<keyword evidence="9" id="KW-1185">Reference proteome</keyword>
<dbReference type="GO" id="GO:0005829">
    <property type="term" value="C:cytosol"/>
    <property type="evidence" value="ECO:0007669"/>
    <property type="project" value="TreeGrafter"/>
</dbReference>
<feature type="domain" description="Response regulatory" evidence="7">
    <location>
        <begin position="19"/>
        <end position="138"/>
    </location>
</feature>
<dbReference type="InterPro" id="IPR011006">
    <property type="entry name" value="CheY-like_superfamily"/>
</dbReference>
<dbReference type="SUPFAM" id="SSF52172">
    <property type="entry name" value="CheY-like"/>
    <property type="match status" value="1"/>
</dbReference>
<dbReference type="Gene3D" id="3.40.50.2300">
    <property type="match status" value="1"/>
</dbReference>
<name>A0A368L4Z1_9BURK</name>
<organism evidence="8 9">
    <name type="scientific">Parvibium lacunae</name>
    <dbReference type="NCBI Taxonomy" id="1888893"/>
    <lineage>
        <taxon>Bacteria</taxon>
        <taxon>Pseudomonadati</taxon>
        <taxon>Pseudomonadota</taxon>
        <taxon>Betaproteobacteria</taxon>
        <taxon>Burkholderiales</taxon>
        <taxon>Alcaligenaceae</taxon>
        <taxon>Parvibium</taxon>
    </lineage>
</organism>
<keyword evidence="4" id="KW-0238">DNA-binding</keyword>
<accession>A0A368L4Z1</accession>
<evidence type="ECO:0000313" key="8">
    <source>
        <dbReference type="EMBL" id="RCS58543.1"/>
    </source>
</evidence>
<keyword evidence="1" id="KW-0597">Phosphoprotein</keyword>
<dbReference type="EMBL" id="QPGB01000002">
    <property type="protein sequence ID" value="RCS58543.1"/>
    <property type="molecule type" value="Genomic_DNA"/>
</dbReference>
<evidence type="ECO:0000256" key="2">
    <source>
        <dbReference type="ARBA" id="ARBA00023012"/>
    </source>
</evidence>
<evidence type="ECO:0000256" key="3">
    <source>
        <dbReference type="ARBA" id="ARBA00023015"/>
    </source>
</evidence>
<dbReference type="GO" id="GO:0000156">
    <property type="term" value="F:phosphorelay response regulator activity"/>
    <property type="evidence" value="ECO:0007669"/>
    <property type="project" value="TreeGrafter"/>
</dbReference>
<dbReference type="OrthoDB" id="7298659at2"/>
<keyword evidence="3" id="KW-0805">Transcription regulation</keyword>
<dbReference type="RefSeq" id="WP_114402627.1">
    <property type="nucleotide sequence ID" value="NZ_QPGB01000002.1"/>
</dbReference>
<sequence>MADNPFSGGGNMTPLKGKKVLIADRQASTRMALRDMVQELGVSNVLNAGSAGDVIRMVKNGYIDIILCEYKLDEVRDGQQLLEELRHERLIPLSTMFMMITNERGYQQVVAVAEFAPDDYLLKPFTPEQLYQRLLRANQKKDIFMGAYSCVEDGKIEQALQECDLVIQAHPKFIMDALRLKIDILTTVGRTEEAEKLLETVLASRASPWAQMGLAQVRYRQDRLEDAEQICESLLSEKGEFLAAYDFLAKVKQEMGKDEEALGVLEKAASYSSFNVRRMRKTAEVAEKTGDLEKATRLYNKVIDRVRDSSLIRSEDFAKLSNVYIQQGRFDDADRVSADLKRTMKATDEMEVASCFIAYQKWLKQGDKQKAVAALDKTVTAYKTANSELEANMEADLAEACFRNERTDDGFNIARKIALRTGVDRPVLNRIRNLLSEFKKKPATAKPGKVTFTAKDLVTNLSKLDQEGWDEEIGNQCRDSLSFWAKHEPNNPNVAVAKNLLAGLMRKYGIAATVEEIEMGRIPDRDTPL</sequence>
<proteinExistence type="predicted"/>
<evidence type="ECO:0000256" key="5">
    <source>
        <dbReference type="ARBA" id="ARBA00023163"/>
    </source>
</evidence>
<evidence type="ECO:0000256" key="4">
    <source>
        <dbReference type="ARBA" id="ARBA00023125"/>
    </source>
</evidence>
<dbReference type="Proteomes" id="UP000252357">
    <property type="component" value="Unassembled WGS sequence"/>
</dbReference>
<dbReference type="PANTHER" id="PTHR48111:SF4">
    <property type="entry name" value="DNA-BINDING DUAL TRANSCRIPTIONAL REGULATOR OMPR"/>
    <property type="match status" value="1"/>
</dbReference>
<reference evidence="8 9" key="1">
    <citation type="journal article" date="2018" name="Int. J. Syst. Evol. Microbiol.">
        <title>Parvibium lacunae gen. nov., sp. nov., a new member of the family Alcaligenaceae isolated from a freshwater pond.</title>
        <authorList>
            <person name="Chen W.M."/>
            <person name="Xie P.B."/>
            <person name="Hsu M.Y."/>
            <person name="Sheu S.Y."/>
        </authorList>
    </citation>
    <scope>NUCLEOTIDE SEQUENCE [LARGE SCALE GENOMIC DNA]</scope>
    <source>
        <strain evidence="8 9">KMB9</strain>
    </source>
</reference>
<dbReference type="GO" id="GO:0032993">
    <property type="term" value="C:protein-DNA complex"/>
    <property type="evidence" value="ECO:0007669"/>
    <property type="project" value="TreeGrafter"/>
</dbReference>
<dbReference type="Gene3D" id="1.25.40.10">
    <property type="entry name" value="Tetratricopeptide repeat domain"/>
    <property type="match status" value="1"/>
</dbReference>
<dbReference type="CDD" id="cd17589">
    <property type="entry name" value="REC_TPR"/>
    <property type="match status" value="1"/>
</dbReference>